<dbReference type="InterPro" id="IPR039569">
    <property type="entry name" value="FAS1-like_DH_region"/>
</dbReference>
<dbReference type="SUPFAM" id="SSF54637">
    <property type="entry name" value="Thioesterase/thiol ester dehydrase-isomerase"/>
    <property type="match status" value="1"/>
</dbReference>
<name>A0A6J4T4L8_9ACTN</name>
<accession>A0A6J4T4L8</accession>
<evidence type="ECO:0000313" key="3">
    <source>
        <dbReference type="EMBL" id="CAA9513116.1"/>
    </source>
</evidence>
<dbReference type="Pfam" id="PF13452">
    <property type="entry name" value="FAS1_DH_region"/>
    <property type="match status" value="1"/>
</dbReference>
<feature type="domain" description="FAS1-like dehydratase" evidence="2">
    <location>
        <begin position="28"/>
        <end position="145"/>
    </location>
</feature>
<dbReference type="AlphaFoldDB" id="A0A6J4T4L8"/>
<reference evidence="3" key="1">
    <citation type="submission" date="2020-02" db="EMBL/GenBank/DDBJ databases">
        <authorList>
            <person name="Meier V. D."/>
        </authorList>
    </citation>
    <scope>NUCLEOTIDE SEQUENCE</scope>
    <source>
        <strain evidence="3">AVDCRST_MAG17</strain>
    </source>
</reference>
<dbReference type="Gene3D" id="3.10.129.10">
    <property type="entry name" value="Hotdog Thioesterase"/>
    <property type="match status" value="1"/>
</dbReference>
<dbReference type="CDD" id="cd03441">
    <property type="entry name" value="R_hydratase_like"/>
    <property type="match status" value="1"/>
</dbReference>
<sequence>MAASAPRPVHSRRNSLDGGETVEKSWPAVDYEVGREKIREFVEATQERHVIHLDRHAAQKAGFRDLVAPPMFCVVYTHRSLWPAIEDPEVGIDLSKMLHVGQDFRWSEPVCAGDVISTETGLADVQQGGKKSTYTFESRARNDRGDETVHATWTMMVVGG</sequence>
<organism evidence="3">
    <name type="scientific">uncultured Solirubrobacterales bacterium</name>
    <dbReference type="NCBI Taxonomy" id="768556"/>
    <lineage>
        <taxon>Bacteria</taxon>
        <taxon>Bacillati</taxon>
        <taxon>Actinomycetota</taxon>
        <taxon>Thermoleophilia</taxon>
        <taxon>Solirubrobacterales</taxon>
        <taxon>environmental samples</taxon>
    </lineage>
</organism>
<proteinExistence type="predicted"/>
<gene>
    <name evidence="3" type="ORF">AVDCRST_MAG17-2118</name>
</gene>
<dbReference type="EMBL" id="CADCVV010000168">
    <property type="protein sequence ID" value="CAA9513116.1"/>
    <property type="molecule type" value="Genomic_DNA"/>
</dbReference>
<dbReference type="PIRSF" id="PIRSF018072">
    <property type="entry name" value="UCP018072"/>
    <property type="match status" value="1"/>
</dbReference>
<evidence type="ECO:0000256" key="1">
    <source>
        <dbReference type="SAM" id="MobiDB-lite"/>
    </source>
</evidence>
<evidence type="ECO:0000259" key="2">
    <source>
        <dbReference type="Pfam" id="PF13452"/>
    </source>
</evidence>
<dbReference type="InterPro" id="IPR029069">
    <property type="entry name" value="HotDog_dom_sf"/>
</dbReference>
<protein>
    <recommendedName>
        <fullName evidence="2">FAS1-like dehydratase domain-containing protein</fullName>
    </recommendedName>
</protein>
<dbReference type="InterPro" id="IPR016709">
    <property type="entry name" value="HadA-like"/>
</dbReference>
<feature type="region of interest" description="Disordered" evidence="1">
    <location>
        <begin position="1"/>
        <end position="20"/>
    </location>
</feature>